<organism evidence="1 2">
    <name type="scientific">Racocetra persica</name>
    <dbReference type="NCBI Taxonomy" id="160502"/>
    <lineage>
        <taxon>Eukaryota</taxon>
        <taxon>Fungi</taxon>
        <taxon>Fungi incertae sedis</taxon>
        <taxon>Mucoromycota</taxon>
        <taxon>Glomeromycotina</taxon>
        <taxon>Glomeromycetes</taxon>
        <taxon>Diversisporales</taxon>
        <taxon>Gigasporaceae</taxon>
        <taxon>Racocetra</taxon>
    </lineage>
</organism>
<evidence type="ECO:0000313" key="1">
    <source>
        <dbReference type="EMBL" id="CAG8832990.1"/>
    </source>
</evidence>
<feature type="non-terminal residue" evidence="1">
    <location>
        <position position="1"/>
    </location>
</feature>
<protein>
    <submittedName>
        <fullName evidence="1">1824_t:CDS:1</fullName>
    </submittedName>
</protein>
<evidence type="ECO:0000313" key="2">
    <source>
        <dbReference type="Proteomes" id="UP000789920"/>
    </source>
</evidence>
<proteinExistence type="predicted"/>
<reference evidence="1" key="1">
    <citation type="submission" date="2021-06" db="EMBL/GenBank/DDBJ databases">
        <authorList>
            <person name="Kallberg Y."/>
            <person name="Tangrot J."/>
            <person name="Rosling A."/>
        </authorList>
    </citation>
    <scope>NUCLEOTIDE SEQUENCE</scope>
    <source>
        <strain evidence="1">MA461A</strain>
    </source>
</reference>
<sequence length="132" mass="15244">FLDGEVEECEEFELIGEDPVVLQNPDEAGNDKNTLPCRLLEDFIIFDANKQNQVVSLDEIEVEGRELHAAGIVKPMFIEYSQNGQSEIWLRTQYGFYKLRKAAQEYIQYFTPVFKRIRTANLAIEAIARDPE</sequence>
<gene>
    <name evidence="1" type="ORF">RPERSI_LOCUS28665</name>
</gene>
<comment type="caution">
    <text evidence="1">The sequence shown here is derived from an EMBL/GenBank/DDBJ whole genome shotgun (WGS) entry which is preliminary data.</text>
</comment>
<dbReference type="Proteomes" id="UP000789920">
    <property type="component" value="Unassembled WGS sequence"/>
</dbReference>
<keyword evidence="2" id="KW-1185">Reference proteome</keyword>
<accession>A0ACA9SAY2</accession>
<dbReference type="EMBL" id="CAJVQC010105268">
    <property type="protein sequence ID" value="CAG8832990.1"/>
    <property type="molecule type" value="Genomic_DNA"/>
</dbReference>
<name>A0ACA9SAY2_9GLOM</name>
<feature type="non-terminal residue" evidence="1">
    <location>
        <position position="132"/>
    </location>
</feature>